<keyword evidence="5" id="KW-0255">Endonuclease</keyword>
<dbReference type="FunFam" id="3.10.10.10:FF:000007">
    <property type="entry name" value="Retrovirus-related Pol polyprotein from transposon 17.6-like Protein"/>
    <property type="match status" value="1"/>
</dbReference>
<dbReference type="GO" id="GO:0008233">
    <property type="term" value="F:peptidase activity"/>
    <property type="evidence" value="ECO:0007669"/>
    <property type="project" value="UniProtKB-KW"/>
</dbReference>
<dbReference type="PANTHER" id="PTHR24559:SF444">
    <property type="entry name" value="REVERSE TRANSCRIPTASE DOMAIN-CONTAINING PROTEIN"/>
    <property type="match status" value="1"/>
</dbReference>
<accession>A0AAW1HU78</accession>
<evidence type="ECO:0000256" key="3">
    <source>
        <dbReference type="ARBA" id="ARBA00022695"/>
    </source>
</evidence>
<keyword evidence="6" id="KW-0378">Hydrolase</keyword>
<dbReference type="EMBL" id="JASPKY010000965">
    <property type="protein sequence ID" value="KAK9679855.1"/>
    <property type="molecule type" value="Genomic_DNA"/>
</dbReference>
<dbReference type="SUPFAM" id="SSF56672">
    <property type="entry name" value="DNA/RNA polymerases"/>
    <property type="match status" value="1"/>
</dbReference>
<evidence type="ECO:0000313" key="9">
    <source>
        <dbReference type="EMBL" id="KAK9679855.1"/>
    </source>
</evidence>
<proteinExistence type="predicted"/>
<name>A0AAW1HU78_POPJA</name>
<keyword evidence="4" id="KW-0540">Nuclease</keyword>
<gene>
    <name evidence="9" type="ORF">QE152_g39663</name>
</gene>
<dbReference type="GO" id="GO:0006508">
    <property type="term" value="P:proteolysis"/>
    <property type="evidence" value="ECO:0007669"/>
    <property type="project" value="UniProtKB-KW"/>
</dbReference>
<keyword evidence="1" id="KW-0645">Protease</keyword>
<dbReference type="Gene3D" id="3.10.10.10">
    <property type="entry name" value="HIV Type 1 Reverse Transcriptase, subunit A, domain 1"/>
    <property type="match status" value="1"/>
</dbReference>
<dbReference type="AlphaFoldDB" id="A0AAW1HU78"/>
<evidence type="ECO:0000256" key="1">
    <source>
        <dbReference type="ARBA" id="ARBA00022670"/>
    </source>
</evidence>
<keyword evidence="2" id="KW-0808">Transferase</keyword>
<reference evidence="9 10" key="1">
    <citation type="journal article" date="2024" name="BMC Genomics">
        <title>De novo assembly and annotation of Popillia japonica's genome with initial clues to its potential as an invasive pest.</title>
        <authorList>
            <person name="Cucini C."/>
            <person name="Boschi S."/>
            <person name="Funari R."/>
            <person name="Cardaioli E."/>
            <person name="Iannotti N."/>
            <person name="Marturano G."/>
            <person name="Paoli F."/>
            <person name="Bruttini M."/>
            <person name="Carapelli A."/>
            <person name="Frati F."/>
            <person name="Nardi F."/>
        </authorList>
    </citation>
    <scope>NUCLEOTIDE SEQUENCE [LARGE SCALE GENOMIC DNA]</scope>
    <source>
        <strain evidence="9">DMR45628</strain>
    </source>
</reference>
<dbReference type="InterPro" id="IPR000477">
    <property type="entry name" value="RT_dom"/>
</dbReference>
<dbReference type="Proteomes" id="UP001458880">
    <property type="component" value="Unassembled WGS sequence"/>
</dbReference>
<dbReference type="FunFam" id="3.10.10.10:FF:000002">
    <property type="entry name" value="Retrovirus-related Pol polyprotein from transposon 17.6-like protein"/>
    <property type="match status" value="1"/>
</dbReference>
<sequence length="338" mass="38337">MLENKIVNLAVPWVTYVKDGINTQIWLKLLNYIFQDTHLKIHIYKVQDSMTASAGEISNDIDESASNDEVDMVSNIVDKNTSDVLWDVLPTNNVVTQSNKISKIKCCTDTTFKGRETTSCKVTLDPPEGLDEDVDCFVTTIGERNVSINESLEYQQKHQLLNLLGANSDIMAWDNKTLGKTNLAEHEIDTGNALPIRSKPYRVSKKEREIIQEQVSEMLELGIIRPSDSEWSSPVVLVKKPNGSFRFCVDYRKLNSVTRKSSYPLPLIDDILTYLGGNKYFSTLDLNSGYFQCAIREKDKHKSAFIISDGLYEFNRMSFGLCNAPATFQRLADNFYNK</sequence>
<keyword evidence="3" id="KW-0548">Nucleotidyltransferase</keyword>
<dbReference type="GO" id="GO:0004519">
    <property type="term" value="F:endonuclease activity"/>
    <property type="evidence" value="ECO:0007669"/>
    <property type="project" value="UniProtKB-KW"/>
</dbReference>
<dbReference type="InterPro" id="IPR053134">
    <property type="entry name" value="RNA-dir_DNA_polymerase"/>
</dbReference>
<evidence type="ECO:0000256" key="6">
    <source>
        <dbReference type="ARBA" id="ARBA00022801"/>
    </source>
</evidence>
<organism evidence="9 10">
    <name type="scientific">Popillia japonica</name>
    <name type="common">Japanese beetle</name>
    <dbReference type="NCBI Taxonomy" id="7064"/>
    <lineage>
        <taxon>Eukaryota</taxon>
        <taxon>Metazoa</taxon>
        <taxon>Ecdysozoa</taxon>
        <taxon>Arthropoda</taxon>
        <taxon>Hexapoda</taxon>
        <taxon>Insecta</taxon>
        <taxon>Pterygota</taxon>
        <taxon>Neoptera</taxon>
        <taxon>Endopterygota</taxon>
        <taxon>Coleoptera</taxon>
        <taxon>Polyphaga</taxon>
        <taxon>Scarabaeiformia</taxon>
        <taxon>Scarabaeidae</taxon>
        <taxon>Rutelinae</taxon>
        <taxon>Popillia</taxon>
    </lineage>
</organism>
<evidence type="ECO:0000256" key="2">
    <source>
        <dbReference type="ARBA" id="ARBA00022679"/>
    </source>
</evidence>
<feature type="domain" description="Reverse transcriptase" evidence="8">
    <location>
        <begin position="238"/>
        <end position="337"/>
    </location>
</feature>
<evidence type="ECO:0000259" key="8">
    <source>
        <dbReference type="Pfam" id="PF00078"/>
    </source>
</evidence>
<dbReference type="CDD" id="cd01647">
    <property type="entry name" value="RT_LTR"/>
    <property type="match status" value="1"/>
</dbReference>
<dbReference type="InterPro" id="IPR043128">
    <property type="entry name" value="Rev_trsase/Diguanyl_cyclase"/>
</dbReference>
<protein>
    <submittedName>
        <fullName evidence="9">Reverse transcriptase (RNA-dependent DNA polymerase)</fullName>
    </submittedName>
</protein>
<evidence type="ECO:0000313" key="10">
    <source>
        <dbReference type="Proteomes" id="UP001458880"/>
    </source>
</evidence>
<dbReference type="GO" id="GO:0003964">
    <property type="term" value="F:RNA-directed DNA polymerase activity"/>
    <property type="evidence" value="ECO:0007669"/>
    <property type="project" value="UniProtKB-KW"/>
</dbReference>
<evidence type="ECO:0000256" key="4">
    <source>
        <dbReference type="ARBA" id="ARBA00022722"/>
    </source>
</evidence>
<dbReference type="Gene3D" id="3.30.70.270">
    <property type="match status" value="1"/>
</dbReference>
<keyword evidence="7 9" id="KW-0695">RNA-directed DNA polymerase</keyword>
<evidence type="ECO:0000256" key="7">
    <source>
        <dbReference type="ARBA" id="ARBA00022918"/>
    </source>
</evidence>
<dbReference type="Pfam" id="PF00078">
    <property type="entry name" value="RVT_1"/>
    <property type="match status" value="1"/>
</dbReference>
<dbReference type="PANTHER" id="PTHR24559">
    <property type="entry name" value="TRANSPOSON TY3-I GAG-POL POLYPROTEIN"/>
    <property type="match status" value="1"/>
</dbReference>
<dbReference type="InterPro" id="IPR043502">
    <property type="entry name" value="DNA/RNA_pol_sf"/>
</dbReference>
<keyword evidence="10" id="KW-1185">Reference proteome</keyword>
<comment type="caution">
    <text evidence="9">The sequence shown here is derived from an EMBL/GenBank/DDBJ whole genome shotgun (WGS) entry which is preliminary data.</text>
</comment>
<evidence type="ECO:0000256" key="5">
    <source>
        <dbReference type="ARBA" id="ARBA00022759"/>
    </source>
</evidence>